<name>A0A251Y6W9_9MICO</name>
<keyword evidence="1" id="KW-0812">Transmembrane</keyword>
<organism evidence="2 3">
    <name type="scientific">Clavibacter michiganensis</name>
    <dbReference type="NCBI Taxonomy" id="28447"/>
    <lineage>
        <taxon>Bacteria</taxon>
        <taxon>Bacillati</taxon>
        <taxon>Actinomycetota</taxon>
        <taxon>Actinomycetes</taxon>
        <taxon>Micrococcales</taxon>
        <taxon>Microbacteriaceae</taxon>
        <taxon>Clavibacter</taxon>
    </lineage>
</organism>
<dbReference type="RefSeq" id="WP_086521848.1">
    <property type="nucleotide sequence ID" value="NZ_MDJW01000009.1"/>
</dbReference>
<dbReference type="NCBIfam" id="NF042935">
    <property type="entry name" value="SCO6880_fam"/>
    <property type="match status" value="1"/>
</dbReference>
<dbReference type="EMBL" id="MDJW01000009">
    <property type="protein sequence ID" value="OUE20001.1"/>
    <property type="molecule type" value="Genomic_DNA"/>
</dbReference>
<feature type="transmembrane region" description="Helical" evidence="1">
    <location>
        <begin position="24"/>
        <end position="45"/>
    </location>
</feature>
<feature type="transmembrane region" description="Helical" evidence="1">
    <location>
        <begin position="51"/>
        <end position="70"/>
    </location>
</feature>
<proteinExistence type="predicted"/>
<dbReference type="Proteomes" id="UP000194837">
    <property type="component" value="Unassembled WGS sequence"/>
</dbReference>
<sequence>MSAIEGRATTRTYGNWRKPRTRGVGGLGMFPTMFGFAGAVMVIIVATNKGLVAGVITAAVFAGVLAAVAVKDKHGESGMIRIMNRAGWLFARNRGAHLYRSGPLGFAEWGTAQLPGLAAGSRLTEWKDSYGRPFALIEVPSTNDFTVVLGAEPDGSALVDQEQVDIWVAEWGSWLEALADEPGLVAASVTLETAPDTGTRLASEVLGRIDDRGSDFSKSVLRKIVATYPAGAATIKAYVAITFAGATRTGAARRSPEEVGRELAYRLPGLTSGLSSTGAGAARPLTAQDLCEVVRIAYDPAAAILIDQANSAGQATELYWPEVGPTAHQAAWDSYRHDSALSVSWMMSQAPRGNVGESILSRLLAPHRHIARKRVTMLYRPIDPARAAAIVEADKRDAEFLVGSTKNPTGRSRKDVIAAFANESEESGGAGLVNFGMVVTATVQDPATIEDARAAVDSLSAQARIRLRVVHGSQDSAFAAGLPLGLVLPRHLAIPHDIRDQL</sequence>
<reference evidence="2 3" key="1">
    <citation type="submission" date="2016-08" db="EMBL/GenBank/DDBJ databases">
        <title>Genome sequence of Clavibacter michiganensis spp strain CFBP7494.</title>
        <authorList>
            <person name="Thapa S.P."/>
            <person name="Coaker G."/>
            <person name="Jacques M.-A."/>
        </authorList>
    </citation>
    <scope>NUCLEOTIDE SEQUENCE [LARGE SCALE GENOMIC DNA]</scope>
    <source>
        <strain evidence="2">CFBP7494</strain>
    </source>
</reference>
<evidence type="ECO:0000256" key="1">
    <source>
        <dbReference type="SAM" id="Phobius"/>
    </source>
</evidence>
<evidence type="ECO:0000313" key="2">
    <source>
        <dbReference type="EMBL" id="OUE20001.1"/>
    </source>
</evidence>
<keyword evidence="1" id="KW-0472">Membrane</keyword>
<protein>
    <recommendedName>
        <fullName evidence="4">Integral membrane protein</fullName>
    </recommendedName>
</protein>
<evidence type="ECO:0000313" key="3">
    <source>
        <dbReference type="Proteomes" id="UP000194837"/>
    </source>
</evidence>
<dbReference type="InterPro" id="IPR049978">
    <property type="entry name" value="SCO6880-like"/>
</dbReference>
<comment type="caution">
    <text evidence="2">The sequence shown here is derived from an EMBL/GenBank/DDBJ whole genome shotgun (WGS) entry which is preliminary data.</text>
</comment>
<keyword evidence="1" id="KW-1133">Transmembrane helix</keyword>
<evidence type="ECO:0008006" key="4">
    <source>
        <dbReference type="Google" id="ProtNLM"/>
    </source>
</evidence>
<dbReference type="AlphaFoldDB" id="A0A251Y6W9"/>
<accession>A0A251Y6W9</accession>
<gene>
    <name evidence="2" type="ORF">BFL34_02149</name>
</gene>